<gene>
    <name evidence="1" type="ORF">Back11_15100</name>
</gene>
<sequence>MSEQTLMTVVKRIECVYLPATNTEVSAKWYIEHLGLKLLRPVDENQAQLGITSEQTIFLIKSKELGNLNYTEIGGSEQCIITMEVENYKELHSKMKQNGAHVTDIVDNDDCGFNFYSYDPAGNKIDLWSGWPK</sequence>
<dbReference type="InterPro" id="IPR029068">
    <property type="entry name" value="Glyas_Bleomycin-R_OHBP_Dase"/>
</dbReference>
<dbReference type="InterPro" id="IPR037523">
    <property type="entry name" value="VOC_core"/>
</dbReference>
<evidence type="ECO:0000313" key="1">
    <source>
        <dbReference type="EMBL" id="BBH20165.1"/>
    </source>
</evidence>
<keyword evidence="2" id="KW-1185">Reference proteome</keyword>
<dbReference type="PROSITE" id="PS51819">
    <property type="entry name" value="VOC"/>
    <property type="match status" value="1"/>
</dbReference>
<dbReference type="EMBL" id="AP019308">
    <property type="protein sequence ID" value="BBH20165.1"/>
    <property type="molecule type" value="Genomic_DNA"/>
</dbReference>
<evidence type="ECO:0000313" key="2">
    <source>
        <dbReference type="Proteomes" id="UP000275368"/>
    </source>
</evidence>
<dbReference type="KEGG" id="pbk:Back11_15100"/>
<dbReference type="Gene3D" id="3.10.180.10">
    <property type="entry name" value="2,3-Dihydroxybiphenyl 1,2-Dioxygenase, domain 1"/>
    <property type="match status" value="1"/>
</dbReference>
<dbReference type="RefSeq" id="WP_125655022.1">
    <property type="nucleotide sequence ID" value="NZ_AP019308.1"/>
</dbReference>
<proteinExistence type="predicted"/>
<dbReference type="SUPFAM" id="SSF54593">
    <property type="entry name" value="Glyoxalase/Bleomycin resistance protein/Dihydroxybiphenyl dioxygenase"/>
    <property type="match status" value="1"/>
</dbReference>
<protein>
    <submittedName>
        <fullName evidence="1">Uncharacterized protein</fullName>
    </submittedName>
</protein>
<reference evidence="1 2" key="1">
    <citation type="submission" date="2018-11" db="EMBL/GenBank/DDBJ databases">
        <title>Complete genome sequence of Paenibacillus baekrokdamisoli strain KCTC 33723.</title>
        <authorList>
            <person name="Kang S.W."/>
            <person name="Lee K.C."/>
            <person name="Kim K.K."/>
            <person name="Kim J.S."/>
            <person name="Kim D.S."/>
            <person name="Ko S.H."/>
            <person name="Yang S.H."/>
            <person name="Lee J.S."/>
        </authorList>
    </citation>
    <scope>NUCLEOTIDE SEQUENCE [LARGE SCALE GENOMIC DNA]</scope>
    <source>
        <strain evidence="1 2">KCTC 33723</strain>
    </source>
</reference>
<name>A0A3G9IVM0_9BACL</name>
<dbReference type="InterPro" id="IPR004360">
    <property type="entry name" value="Glyas_Fos-R_dOase_dom"/>
</dbReference>
<dbReference type="CDD" id="cd06587">
    <property type="entry name" value="VOC"/>
    <property type="match status" value="1"/>
</dbReference>
<accession>A0A3G9IVM0</accession>
<dbReference type="Proteomes" id="UP000275368">
    <property type="component" value="Chromosome"/>
</dbReference>
<dbReference type="OrthoDB" id="291991at2"/>
<dbReference type="Pfam" id="PF00903">
    <property type="entry name" value="Glyoxalase"/>
    <property type="match status" value="1"/>
</dbReference>
<organism evidence="1 2">
    <name type="scientific">Paenibacillus baekrokdamisoli</name>
    <dbReference type="NCBI Taxonomy" id="1712516"/>
    <lineage>
        <taxon>Bacteria</taxon>
        <taxon>Bacillati</taxon>
        <taxon>Bacillota</taxon>
        <taxon>Bacilli</taxon>
        <taxon>Bacillales</taxon>
        <taxon>Paenibacillaceae</taxon>
        <taxon>Paenibacillus</taxon>
    </lineage>
</organism>
<dbReference type="AlphaFoldDB" id="A0A3G9IVM0"/>